<keyword evidence="3" id="KW-1185">Reference proteome</keyword>
<dbReference type="AlphaFoldDB" id="A0A067RKQ8"/>
<name>A0A067RKQ8_ZOONE</name>
<accession>A0A067RKQ8</accession>
<dbReference type="InParanoid" id="A0A067RKQ8"/>
<keyword evidence="1" id="KW-1133">Transmembrane helix</keyword>
<evidence type="ECO:0000256" key="1">
    <source>
        <dbReference type="SAM" id="Phobius"/>
    </source>
</evidence>
<keyword evidence="1" id="KW-0472">Membrane</keyword>
<keyword evidence="1" id="KW-0812">Transmembrane</keyword>
<reference evidence="2 3" key="1">
    <citation type="journal article" date="2014" name="Nat. Commun.">
        <title>Molecular traces of alternative social organization in a termite genome.</title>
        <authorList>
            <person name="Terrapon N."/>
            <person name="Li C."/>
            <person name="Robertson H.M."/>
            <person name="Ji L."/>
            <person name="Meng X."/>
            <person name="Booth W."/>
            <person name="Chen Z."/>
            <person name="Childers C.P."/>
            <person name="Glastad K.M."/>
            <person name="Gokhale K."/>
            <person name="Gowin J."/>
            <person name="Gronenberg W."/>
            <person name="Hermansen R.A."/>
            <person name="Hu H."/>
            <person name="Hunt B.G."/>
            <person name="Huylmans A.K."/>
            <person name="Khalil S.M."/>
            <person name="Mitchell R.D."/>
            <person name="Munoz-Torres M.C."/>
            <person name="Mustard J.A."/>
            <person name="Pan H."/>
            <person name="Reese J.T."/>
            <person name="Scharf M.E."/>
            <person name="Sun F."/>
            <person name="Vogel H."/>
            <person name="Xiao J."/>
            <person name="Yang W."/>
            <person name="Yang Z."/>
            <person name="Yang Z."/>
            <person name="Zhou J."/>
            <person name="Zhu J."/>
            <person name="Brent C.S."/>
            <person name="Elsik C.G."/>
            <person name="Goodisman M.A."/>
            <person name="Liberles D.A."/>
            <person name="Roe R.M."/>
            <person name="Vargo E.L."/>
            <person name="Vilcinskas A."/>
            <person name="Wang J."/>
            <person name="Bornberg-Bauer E."/>
            <person name="Korb J."/>
            <person name="Zhang G."/>
            <person name="Liebig J."/>
        </authorList>
    </citation>
    <scope>NUCLEOTIDE SEQUENCE [LARGE SCALE GENOMIC DNA]</scope>
    <source>
        <tissue evidence="2">Whole organism</tissue>
    </source>
</reference>
<sequence length="87" mass="9803">MVLSSIAFFFFSNSSAQSSFSYMYFWQTTFFVLAISFSTFTYATASFIGPSKASFSFSTIFTRFNFSLRSSFNCSTSETIFSKGSCK</sequence>
<proteinExistence type="predicted"/>
<evidence type="ECO:0000313" key="3">
    <source>
        <dbReference type="Proteomes" id="UP000027135"/>
    </source>
</evidence>
<organism evidence="2 3">
    <name type="scientific">Zootermopsis nevadensis</name>
    <name type="common">Dampwood termite</name>
    <dbReference type="NCBI Taxonomy" id="136037"/>
    <lineage>
        <taxon>Eukaryota</taxon>
        <taxon>Metazoa</taxon>
        <taxon>Ecdysozoa</taxon>
        <taxon>Arthropoda</taxon>
        <taxon>Hexapoda</taxon>
        <taxon>Insecta</taxon>
        <taxon>Pterygota</taxon>
        <taxon>Neoptera</taxon>
        <taxon>Polyneoptera</taxon>
        <taxon>Dictyoptera</taxon>
        <taxon>Blattodea</taxon>
        <taxon>Blattoidea</taxon>
        <taxon>Termitoidae</taxon>
        <taxon>Termopsidae</taxon>
        <taxon>Zootermopsis</taxon>
    </lineage>
</organism>
<dbReference type="Proteomes" id="UP000027135">
    <property type="component" value="Unassembled WGS sequence"/>
</dbReference>
<dbReference type="EMBL" id="KK852570">
    <property type="protein sequence ID" value="KDR21155.1"/>
    <property type="molecule type" value="Genomic_DNA"/>
</dbReference>
<gene>
    <name evidence="2" type="ORF">L798_04084</name>
</gene>
<evidence type="ECO:0000313" key="2">
    <source>
        <dbReference type="EMBL" id="KDR21155.1"/>
    </source>
</evidence>
<feature type="transmembrane region" description="Helical" evidence="1">
    <location>
        <begin position="26"/>
        <end position="48"/>
    </location>
</feature>
<protein>
    <submittedName>
        <fullName evidence="2">Uncharacterized protein</fullName>
    </submittedName>
</protein>